<gene>
    <name evidence="1" type="ORF">MML48_1g10016</name>
</gene>
<keyword evidence="2" id="KW-1185">Reference proteome</keyword>
<evidence type="ECO:0000313" key="2">
    <source>
        <dbReference type="Proteomes" id="UP001056778"/>
    </source>
</evidence>
<protein>
    <submittedName>
        <fullName evidence="1">Isxo2-like transposase domain</fullName>
    </submittedName>
</protein>
<evidence type="ECO:0000313" key="1">
    <source>
        <dbReference type="EMBL" id="KAI4469441.1"/>
    </source>
</evidence>
<organism evidence="1 2">
    <name type="scientific">Holotrichia oblita</name>
    <name type="common">Chafer beetle</name>
    <dbReference type="NCBI Taxonomy" id="644536"/>
    <lineage>
        <taxon>Eukaryota</taxon>
        <taxon>Metazoa</taxon>
        <taxon>Ecdysozoa</taxon>
        <taxon>Arthropoda</taxon>
        <taxon>Hexapoda</taxon>
        <taxon>Insecta</taxon>
        <taxon>Pterygota</taxon>
        <taxon>Neoptera</taxon>
        <taxon>Endopterygota</taxon>
        <taxon>Coleoptera</taxon>
        <taxon>Polyphaga</taxon>
        <taxon>Scarabaeiformia</taxon>
        <taxon>Scarabaeidae</taxon>
        <taxon>Melolonthinae</taxon>
        <taxon>Holotrichia</taxon>
    </lineage>
</organism>
<dbReference type="Proteomes" id="UP001056778">
    <property type="component" value="Chromosome 1"/>
</dbReference>
<sequence length="376" mass="43489">MEPAELMQTPLSPYDLGEFFGGREDGINQATYKNKRGLILLEYFGVIPGKNDVPRNCEICNGQMRAVSDRSRSLGWRLRCVEGHTIEPTKNTYIANIKLKIVGANLIIQAIHAFIDQVPVTKFMKYVNISSATAIAYYDYCRDVAAKIVWHEYEQIGGENDVVEVDETHLFRKKYNRGRETPWIHYWVVGGVSRTTRRVFGVLVQRRSAEILIPILRQHINRNSYICTDMWRAYGRVDEHFNNHGVVNHNEMFLNPRRNEDPLWVPIGRFADACLDRQWVGPAAIPGYVPFRNHTQGIESSWRNLKTMFGTCPNVERAEEYIAEWMYRQNILNRLDSLAAKFDRFMNDIRRAYPGVGLVAMDRDVVNCQCHECNPP</sequence>
<name>A0ACB9TRK3_HOLOL</name>
<proteinExistence type="predicted"/>
<reference evidence="1" key="1">
    <citation type="submission" date="2022-04" db="EMBL/GenBank/DDBJ databases">
        <title>Chromosome-scale genome assembly of Holotrichia oblita Faldermann.</title>
        <authorList>
            <person name="Rongchong L."/>
        </authorList>
    </citation>
    <scope>NUCLEOTIDE SEQUENCE</scope>
    <source>
        <strain evidence="1">81SQS9</strain>
    </source>
</reference>
<comment type="caution">
    <text evidence="1">The sequence shown here is derived from an EMBL/GenBank/DDBJ whole genome shotgun (WGS) entry which is preliminary data.</text>
</comment>
<accession>A0ACB9TRK3</accession>
<dbReference type="EMBL" id="CM043015">
    <property type="protein sequence ID" value="KAI4469441.1"/>
    <property type="molecule type" value="Genomic_DNA"/>
</dbReference>